<dbReference type="InterPro" id="IPR037401">
    <property type="entry name" value="SnoaL-like"/>
</dbReference>
<organism evidence="2 3">
    <name type="scientific">Sphingomonas rustica</name>
    <dbReference type="NCBI Taxonomy" id="3103142"/>
    <lineage>
        <taxon>Bacteria</taxon>
        <taxon>Pseudomonadati</taxon>
        <taxon>Pseudomonadota</taxon>
        <taxon>Alphaproteobacteria</taxon>
        <taxon>Sphingomonadales</taxon>
        <taxon>Sphingomonadaceae</taxon>
        <taxon>Sphingomonas</taxon>
    </lineage>
</organism>
<evidence type="ECO:0000313" key="2">
    <source>
        <dbReference type="EMBL" id="MEN3746606.1"/>
    </source>
</evidence>
<dbReference type="PANTHER" id="PTHR41252">
    <property type="entry name" value="BLR2505 PROTEIN"/>
    <property type="match status" value="1"/>
</dbReference>
<protein>
    <submittedName>
        <fullName evidence="2">Nuclear transport factor 2 family protein</fullName>
    </submittedName>
</protein>
<dbReference type="Gene3D" id="3.10.450.50">
    <property type="match status" value="1"/>
</dbReference>
<evidence type="ECO:0000259" key="1">
    <source>
        <dbReference type="Pfam" id="PF12680"/>
    </source>
</evidence>
<accession>A0ABV0B7S4</accession>
<comment type="caution">
    <text evidence="2">The sequence shown here is derived from an EMBL/GenBank/DDBJ whole genome shotgun (WGS) entry which is preliminary data.</text>
</comment>
<dbReference type="Proteomes" id="UP001427805">
    <property type="component" value="Unassembled WGS sequence"/>
</dbReference>
<dbReference type="InterPro" id="IPR032710">
    <property type="entry name" value="NTF2-like_dom_sf"/>
</dbReference>
<evidence type="ECO:0000313" key="3">
    <source>
        <dbReference type="Proteomes" id="UP001427805"/>
    </source>
</evidence>
<feature type="domain" description="SnoaL-like" evidence="1">
    <location>
        <begin position="8"/>
        <end position="110"/>
    </location>
</feature>
<proteinExistence type="predicted"/>
<dbReference type="Pfam" id="PF12680">
    <property type="entry name" value="SnoaL_2"/>
    <property type="match status" value="1"/>
</dbReference>
<keyword evidence="3" id="KW-1185">Reference proteome</keyword>
<dbReference type="SUPFAM" id="SSF54427">
    <property type="entry name" value="NTF2-like"/>
    <property type="match status" value="1"/>
</dbReference>
<dbReference type="RefSeq" id="WP_346245604.1">
    <property type="nucleotide sequence ID" value="NZ_JBDIZK010000002.1"/>
</dbReference>
<name>A0ABV0B7S4_9SPHN</name>
<dbReference type="EMBL" id="JBDIZK010000002">
    <property type="protein sequence ID" value="MEN3746606.1"/>
    <property type="molecule type" value="Genomic_DNA"/>
</dbReference>
<reference evidence="2 3" key="1">
    <citation type="submission" date="2024-05" db="EMBL/GenBank/DDBJ databases">
        <title>Sphingomonas sp. HF-S3 16S ribosomal RNA gene Genome sequencing and assembly.</title>
        <authorList>
            <person name="Lee H."/>
        </authorList>
    </citation>
    <scope>NUCLEOTIDE SEQUENCE [LARGE SCALE GENOMIC DNA]</scope>
    <source>
        <strain evidence="2 3">HF-S3</strain>
    </source>
</reference>
<gene>
    <name evidence="2" type="ORF">TPR58_05460</name>
</gene>
<dbReference type="PANTHER" id="PTHR41252:SF1">
    <property type="entry name" value="BLR2505 PROTEIN"/>
    <property type="match status" value="1"/>
</dbReference>
<sequence length="137" mass="15486">MTRHDLFTRLVTAWNAGDIDGVLAVMTDDVRWHVAAGAFAPLEGKAAVRAFLTHLRADMTDTRWRILRHAEDGDLLFVEGIDAYCRTTGVEIEMPYAAVVEFEGDRIAAWRDYLDTRRMEKLRAGEAVPDHVRALTN</sequence>